<sequence>SFITMVLDALNDSMSINAACRTFHVSKNSIKRWLKRLADVKETLLLYALCHQFLQQFIEGDELYTKVHHNKPPQECEGWTIVLLDRATRFLWELRCDKRERGLFEAAMQTLSRVIEQTGNLALLTDGERRYGNLLFEICREVLHTGKPGRPKKTLPIGVKVRVKNKGSQAHKKGRKRPKYQAPWNEHPDTEQNLEDLEIHANHTEAFNSLVAFFQFFVVTCCLEAYSHSLDHCSMGMSSAQPQIPEVKSFTATGWQKTKKIPRRLSAGDRESIGREGFEPSRGCPQRILSPLRLPFRHRPTIGVDKKLIAMLPLPALFFPYLQRRRSDSNRR</sequence>
<dbReference type="EMBL" id="BARS01006130">
    <property type="protein sequence ID" value="GAF83568.1"/>
    <property type="molecule type" value="Genomic_DNA"/>
</dbReference>
<feature type="compositionally biased region" description="Basic residues" evidence="1">
    <location>
        <begin position="166"/>
        <end position="179"/>
    </location>
</feature>
<comment type="caution">
    <text evidence="2">The sequence shown here is derived from an EMBL/GenBank/DDBJ whole genome shotgun (WGS) entry which is preliminary data.</text>
</comment>
<accession>X0SR48</accession>
<proteinExistence type="predicted"/>
<evidence type="ECO:0000313" key="2">
    <source>
        <dbReference type="EMBL" id="GAF83568.1"/>
    </source>
</evidence>
<feature type="non-terminal residue" evidence="2">
    <location>
        <position position="1"/>
    </location>
</feature>
<reference evidence="2" key="1">
    <citation type="journal article" date="2014" name="Front. Microbiol.">
        <title>High frequency of phylogenetically diverse reductive dehalogenase-homologous genes in deep subseafloor sedimentary metagenomes.</title>
        <authorList>
            <person name="Kawai M."/>
            <person name="Futagami T."/>
            <person name="Toyoda A."/>
            <person name="Takaki Y."/>
            <person name="Nishi S."/>
            <person name="Hori S."/>
            <person name="Arai W."/>
            <person name="Tsubouchi T."/>
            <person name="Morono Y."/>
            <person name="Uchiyama I."/>
            <person name="Ito T."/>
            <person name="Fujiyama A."/>
            <person name="Inagaki F."/>
            <person name="Takami H."/>
        </authorList>
    </citation>
    <scope>NUCLEOTIDE SEQUENCE</scope>
    <source>
        <strain evidence="2">Expedition CK06-06</strain>
    </source>
</reference>
<organism evidence="2">
    <name type="scientific">marine sediment metagenome</name>
    <dbReference type="NCBI Taxonomy" id="412755"/>
    <lineage>
        <taxon>unclassified sequences</taxon>
        <taxon>metagenomes</taxon>
        <taxon>ecological metagenomes</taxon>
    </lineage>
</organism>
<gene>
    <name evidence="2" type="ORF">S01H1_11986</name>
</gene>
<evidence type="ECO:0000256" key="1">
    <source>
        <dbReference type="SAM" id="MobiDB-lite"/>
    </source>
</evidence>
<name>X0SR48_9ZZZZ</name>
<feature type="region of interest" description="Disordered" evidence="1">
    <location>
        <begin position="166"/>
        <end position="188"/>
    </location>
</feature>
<protein>
    <submittedName>
        <fullName evidence="2">Uncharacterized protein</fullName>
    </submittedName>
</protein>
<dbReference type="AlphaFoldDB" id="X0SR48"/>